<protein>
    <submittedName>
        <fullName evidence="1">Uncharacterized protein</fullName>
    </submittedName>
</protein>
<organism evidence="1 2">
    <name type="scientific">Roseivivax sediminis</name>
    <dbReference type="NCBI Taxonomy" id="936889"/>
    <lineage>
        <taxon>Bacteria</taxon>
        <taxon>Pseudomonadati</taxon>
        <taxon>Pseudomonadota</taxon>
        <taxon>Alphaproteobacteria</taxon>
        <taxon>Rhodobacterales</taxon>
        <taxon>Roseobacteraceae</taxon>
        <taxon>Roseivivax</taxon>
    </lineage>
</organism>
<dbReference type="Proteomes" id="UP000325289">
    <property type="component" value="Unassembled WGS sequence"/>
</dbReference>
<dbReference type="EMBL" id="FOMS01000001">
    <property type="protein sequence ID" value="SFD42972.1"/>
    <property type="molecule type" value="Genomic_DNA"/>
</dbReference>
<gene>
    <name evidence="1" type="ORF">SAMN04515678_10139</name>
</gene>
<reference evidence="1 2" key="1">
    <citation type="submission" date="2016-10" db="EMBL/GenBank/DDBJ databases">
        <authorList>
            <person name="Varghese N."/>
            <person name="Submissions S."/>
        </authorList>
    </citation>
    <scope>NUCLEOTIDE SEQUENCE [LARGE SCALE GENOMIC DNA]</scope>
    <source>
        <strain evidence="2">YIM D21,KCTC 23444,ACCC 10710</strain>
    </source>
</reference>
<dbReference type="RefSeq" id="WP_149753817.1">
    <property type="nucleotide sequence ID" value="NZ_FOMS01000001.1"/>
</dbReference>
<keyword evidence="2" id="KW-1185">Reference proteome</keyword>
<name>A0A1I1S9E5_9RHOB</name>
<sequence>MARRYTVIGTNTREILEDIPAGLAARFLDKVIQGVQGDDATSAFSDATDAAPDARLALGQVSSLDPEILSEIEAQSLRVTEMGDVMGAQSLKTVVPEAVSDEEWQKFDEQPDDISKSCWAFIELPFTFQNAESFHHARKDRERGRIHSAFGLDLNESIPASAASVDVPALTDKLNRVLGLGKAPKLSAIDLPETEKYPSSVMVIVRHGADLSSVYEHRDDGSRRPYYFRPQDEIILIYTARDQLIEVLGRSFGQRHDVSNAFAEVVLGHNISEKPLTEKVYDLGRFVTSFELEIPDIEGVEVQSAVVTECELLLGSYGRRASLKVTRQDDIDLTLNKYLAGAARFRGATGIHRVVISVEYRREDVRRTRSMNITVRGTNGSNVQSHKDRATRELGARLLEAWGVTRKLRPLEQEEIADMLPSLMRLFDLGETVLTGLRLAELGLSVDTLLDARLVSQKKRQSLTLVEDDNDNVVETETFSVTTSSGYSARDYTEFNVAWGWLCETLVNSLASNLATKTFHQISEDLVRVGDLATVDGSAPVYLARGLFEAKTIFSVEEELRSRETAGAGVVVCAGSEAPRFIANNVAVPVDEIWNADAESPGLSIEKLLDRLTSERRLIAQTTMAQVVRSGNHSGSFLMPRKAPLPLSSAIQLAFFEKLARAYNAGAPEVHSSVLIEGTSSRTPREIFTGKMRERIFDAYVEKGIDRGMWRLKE</sequence>
<dbReference type="OrthoDB" id="7374566at2"/>
<evidence type="ECO:0000313" key="2">
    <source>
        <dbReference type="Proteomes" id="UP000325289"/>
    </source>
</evidence>
<dbReference type="AlphaFoldDB" id="A0A1I1S9E5"/>
<accession>A0A1I1S9E5</accession>
<proteinExistence type="predicted"/>
<evidence type="ECO:0000313" key="1">
    <source>
        <dbReference type="EMBL" id="SFD42972.1"/>
    </source>
</evidence>